<organism evidence="2 3">
    <name type="scientific">Paramecium sonneborni</name>
    <dbReference type="NCBI Taxonomy" id="65129"/>
    <lineage>
        <taxon>Eukaryota</taxon>
        <taxon>Sar</taxon>
        <taxon>Alveolata</taxon>
        <taxon>Ciliophora</taxon>
        <taxon>Intramacronucleata</taxon>
        <taxon>Oligohymenophorea</taxon>
        <taxon>Peniculida</taxon>
        <taxon>Parameciidae</taxon>
        <taxon>Paramecium</taxon>
    </lineage>
</organism>
<accession>A0A8S1R5L7</accession>
<protein>
    <submittedName>
        <fullName evidence="2">Uncharacterized protein</fullName>
    </submittedName>
</protein>
<dbReference type="Proteomes" id="UP000692954">
    <property type="component" value="Unassembled WGS sequence"/>
</dbReference>
<name>A0A8S1R5L7_9CILI</name>
<keyword evidence="3" id="KW-1185">Reference proteome</keyword>
<keyword evidence="1" id="KW-0175">Coiled coil</keyword>
<dbReference type="OrthoDB" id="10251809at2759"/>
<dbReference type="EMBL" id="CAJJDN010000144">
    <property type="protein sequence ID" value="CAD8123346.1"/>
    <property type="molecule type" value="Genomic_DNA"/>
</dbReference>
<feature type="coiled-coil region" evidence="1">
    <location>
        <begin position="56"/>
        <end position="90"/>
    </location>
</feature>
<sequence>MEYRDGRAGHCAAQDENRLLIFGGYNENGFVKADIVWLELDQNIQVKTQREKLSNMDTTKHEKMKEKQKVQDEQERLLKLREQIELLSFKGIKSFAPMPLIKQRSRSSLWKTVQSKKQQMLQLKIIEETQHLMKDFNNESVQRNEEKQQESTTPLVNQLDLKKIAKNFRSTN</sequence>
<comment type="caution">
    <text evidence="2">The sequence shown here is derived from an EMBL/GenBank/DDBJ whole genome shotgun (WGS) entry which is preliminary data.</text>
</comment>
<evidence type="ECO:0000256" key="1">
    <source>
        <dbReference type="SAM" id="Coils"/>
    </source>
</evidence>
<gene>
    <name evidence="2" type="ORF">PSON_ATCC_30995.1.T1440056</name>
</gene>
<dbReference type="AlphaFoldDB" id="A0A8S1R5L7"/>
<proteinExistence type="predicted"/>
<reference evidence="2" key="1">
    <citation type="submission" date="2021-01" db="EMBL/GenBank/DDBJ databases">
        <authorList>
            <consortium name="Genoscope - CEA"/>
            <person name="William W."/>
        </authorList>
    </citation>
    <scope>NUCLEOTIDE SEQUENCE</scope>
</reference>
<evidence type="ECO:0000313" key="2">
    <source>
        <dbReference type="EMBL" id="CAD8123346.1"/>
    </source>
</evidence>
<evidence type="ECO:0000313" key="3">
    <source>
        <dbReference type="Proteomes" id="UP000692954"/>
    </source>
</evidence>